<evidence type="ECO:0000256" key="1">
    <source>
        <dbReference type="SAM" id="SignalP"/>
    </source>
</evidence>
<proteinExistence type="predicted"/>
<dbReference type="EMBL" id="CP043311">
    <property type="protein sequence ID" value="QEY61789.1"/>
    <property type="molecule type" value="Genomic_DNA"/>
</dbReference>
<keyword evidence="4" id="KW-1185">Reference proteome</keyword>
<dbReference type="RefSeq" id="WP_151132333.1">
    <property type="nucleotide sequence ID" value="NZ_CP043311.1"/>
</dbReference>
<organism evidence="3 4">
    <name type="scientific">Metapseudomonas lalkuanensis</name>
    <dbReference type="NCBI Taxonomy" id="2604832"/>
    <lineage>
        <taxon>Bacteria</taxon>
        <taxon>Pseudomonadati</taxon>
        <taxon>Pseudomonadota</taxon>
        <taxon>Gammaproteobacteria</taxon>
        <taxon>Pseudomonadales</taxon>
        <taxon>Pseudomonadaceae</taxon>
        <taxon>Metapseudomonas</taxon>
    </lineage>
</organism>
<feature type="chain" id="PRO_5023916356" evidence="1">
    <location>
        <begin position="27"/>
        <end position="211"/>
    </location>
</feature>
<dbReference type="InterPro" id="IPR025295">
    <property type="entry name" value="eCIS_core_dom"/>
</dbReference>
<feature type="signal peptide" evidence="1">
    <location>
        <begin position="1"/>
        <end position="26"/>
    </location>
</feature>
<accession>A0A5J6QMH8</accession>
<dbReference type="Proteomes" id="UP000327179">
    <property type="component" value="Chromosome"/>
</dbReference>
<dbReference type="PROSITE" id="PS51257">
    <property type="entry name" value="PROKAR_LIPOPROTEIN"/>
    <property type="match status" value="1"/>
</dbReference>
<protein>
    <submittedName>
        <fullName evidence="3">DUF4157 domain-containing protein</fullName>
    </submittedName>
</protein>
<reference evidence="3 4" key="1">
    <citation type="submission" date="2019-08" db="EMBL/GenBank/DDBJ databases">
        <title>Whole-genome Sequencing of e-waste polymer degrading bacterium Pseudomonas sp. strain PE08.</title>
        <authorList>
            <person name="Kirdat K."/>
            <person name="Debbarma P."/>
            <person name="Narawade N."/>
            <person name="Suyal D."/>
            <person name="Thorat V."/>
            <person name="Shouche Y."/>
            <person name="Goel R."/>
            <person name="Yadav A."/>
        </authorList>
    </citation>
    <scope>NUCLEOTIDE SEQUENCE [LARGE SCALE GENOMIC DNA]</scope>
    <source>
        <strain evidence="3 4">PE08</strain>
    </source>
</reference>
<feature type="domain" description="eCIS core" evidence="2">
    <location>
        <begin position="82"/>
        <end position="161"/>
    </location>
</feature>
<sequence length="211" mass="23060">MFAVSPRTLLRPTILALSFASTAALACPAGQSEVCVVTCFCAPGSPGDMAPLLEGVNQVAATSLQQWIVESRNNMPDTLLHPIPLHIRAQLEPYYDLQVLDTARYKVGVDQQANAANTLMQNPDVEAVTLVDVIVFRTEDDAQNNVALWAHELHHVKQYLEWGVADFAKRYTRDYNAVEAPAYKIQGEVARALKPTVMSGGNQRLSAAGQQ</sequence>
<gene>
    <name evidence="3" type="ORF">FXN65_06845</name>
</gene>
<evidence type="ECO:0000313" key="4">
    <source>
        <dbReference type="Proteomes" id="UP000327179"/>
    </source>
</evidence>
<dbReference type="KEGG" id="plal:FXN65_06845"/>
<evidence type="ECO:0000313" key="3">
    <source>
        <dbReference type="EMBL" id="QEY61789.1"/>
    </source>
</evidence>
<evidence type="ECO:0000259" key="2">
    <source>
        <dbReference type="Pfam" id="PF13699"/>
    </source>
</evidence>
<dbReference type="AlphaFoldDB" id="A0A5J6QMH8"/>
<keyword evidence="1" id="KW-0732">Signal</keyword>
<dbReference type="Pfam" id="PF13699">
    <property type="entry name" value="eCIS_core"/>
    <property type="match status" value="1"/>
</dbReference>
<name>A0A5J6QMH8_9GAMM</name>